<accession>A0A1H8F7L5</accession>
<protein>
    <submittedName>
        <fullName evidence="2">Uncharacterized protein</fullName>
    </submittedName>
</protein>
<feature type="transmembrane region" description="Helical" evidence="1">
    <location>
        <begin position="73"/>
        <end position="91"/>
    </location>
</feature>
<dbReference type="RefSeq" id="WP_089919247.1">
    <property type="nucleotide sequence ID" value="NZ_FOBB01000009.1"/>
</dbReference>
<evidence type="ECO:0000313" key="3">
    <source>
        <dbReference type="Proteomes" id="UP000198984"/>
    </source>
</evidence>
<feature type="transmembrane region" description="Helical" evidence="1">
    <location>
        <begin position="12"/>
        <end position="31"/>
    </location>
</feature>
<keyword evidence="1" id="KW-0472">Membrane</keyword>
<feature type="transmembrane region" description="Helical" evidence="1">
    <location>
        <begin position="97"/>
        <end position="116"/>
    </location>
</feature>
<name>A0A1H8F7L5_9BACT</name>
<dbReference type="Proteomes" id="UP000198984">
    <property type="component" value="Unassembled WGS sequence"/>
</dbReference>
<dbReference type="EMBL" id="FOBB01000009">
    <property type="protein sequence ID" value="SEN27719.1"/>
    <property type="molecule type" value="Genomic_DNA"/>
</dbReference>
<evidence type="ECO:0000256" key="1">
    <source>
        <dbReference type="SAM" id="Phobius"/>
    </source>
</evidence>
<keyword evidence="1" id="KW-1133">Transmembrane helix</keyword>
<keyword evidence="3" id="KW-1185">Reference proteome</keyword>
<feature type="transmembrane region" description="Helical" evidence="1">
    <location>
        <begin position="43"/>
        <end position="66"/>
    </location>
</feature>
<gene>
    <name evidence="2" type="ORF">SAMN04488505_109127</name>
</gene>
<evidence type="ECO:0000313" key="2">
    <source>
        <dbReference type="EMBL" id="SEN27719.1"/>
    </source>
</evidence>
<sequence>MKFKTHKHHFLLPLIQIVFFIFLYEQINFLAHKMQWINSRGVAWGISIRAYAIIYVLIVLIAQVLTYFLAQRILLVTVISSVVFIGFIIPVLDSYPYRGVVVILIGVAGIFINYLASLIRTTGNKNPGN</sequence>
<dbReference type="STRING" id="573321.SAMN04488505_109127"/>
<dbReference type="AlphaFoldDB" id="A0A1H8F7L5"/>
<reference evidence="2 3" key="1">
    <citation type="submission" date="2016-10" db="EMBL/GenBank/DDBJ databases">
        <authorList>
            <person name="de Groot N.N."/>
        </authorList>
    </citation>
    <scope>NUCLEOTIDE SEQUENCE [LARGE SCALE GENOMIC DNA]</scope>
    <source>
        <strain evidence="2 3">DSM 21039</strain>
    </source>
</reference>
<proteinExistence type="predicted"/>
<organism evidence="2 3">
    <name type="scientific">Chitinophaga rupis</name>
    <dbReference type="NCBI Taxonomy" id="573321"/>
    <lineage>
        <taxon>Bacteria</taxon>
        <taxon>Pseudomonadati</taxon>
        <taxon>Bacteroidota</taxon>
        <taxon>Chitinophagia</taxon>
        <taxon>Chitinophagales</taxon>
        <taxon>Chitinophagaceae</taxon>
        <taxon>Chitinophaga</taxon>
    </lineage>
</organism>
<keyword evidence="1" id="KW-0812">Transmembrane</keyword>